<comment type="similarity">
    <text evidence="1">Belongs to the ROK (NagC/XylR) family.</text>
</comment>
<dbReference type="InterPro" id="IPR000600">
    <property type="entry name" value="ROK"/>
</dbReference>
<reference evidence="2 3" key="1">
    <citation type="submission" date="2019-10" db="EMBL/GenBank/DDBJ databases">
        <title>Whole genome shotgun sequence of Acrocarpospora corrugata NBRC 13972.</title>
        <authorList>
            <person name="Ichikawa N."/>
            <person name="Kimura A."/>
            <person name="Kitahashi Y."/>
            <person name="Komaki H."/>
            <person name="Oguchi A."/>
        </authorList>
    </citation>
    <scope>NUCLEOTIDE SEQUENCE [LARGE SCALE GENOMIC DNA]</scope>
    <source>
        <strain evidence="2 3">NBRC 13972</strain>
    </source>
</reference>
<dbReference type="SUPFAM" id="SSF53067">
    <property type="entry name" value="Actin-like ATPase domain"/>
    <property type="match status" value="1"/>
</dbReference>
<comment type="caution">
    <text evidence="2">The sequence shown here is derived from an EMBL/GenBank/DDBJ whole genome shotgun (WGS) entry which is preliminary data.</text>
</comment>
<name>A0A5M3W5C1_9ACTN</name>
<evidence type="ECO:0000313" key="2">
    <source>
        <dbReference type="EMBL" id="GES03984.1"/>
    </source>
</evidence>
<sequence length="417" mass="42796">MDLTGPGGAGAPSDQATIRRANLSLVLRQVSGSGPCSRSAVAAETGLNKNTVTSLVGELQARALVKEIGPRHAGAVGRPSLALVLDGAGVGALGVEVNVDYIAAYATDLAGRVLADRRVGFDALGRDPGRSIDKLAQVIGRTVADIGRLGVALAGITVAVPGLVDTSTGTVVVAPNLGWRLVPLADRLRCAAIAPDVPITVDNDANLAALAEYRCGVALGTANLIYLTGEVGVGCGIISGGRLLNGADGFAGEVGHIRVDPAGERCGCGRIGCWETKVGLAALVRMAAPDHAYGVGPPVVRDPEERLAEMEQQRAAGDPRVDAAITEVGRWLGVGAATLVNLFNPRVIVLGGYFAQLADRIIPVAQTELDQLSMRDAADRCRLTASDLGFGAASRGAAHVVIERVLSDPTTISIRNP</sequence>
<evidence type="ECO:0000313" key="3">
    <source>
        <dbReference type="Proteomes" id="UP000334990"/>
    </source>
</evidence>
<dbReference type="AlphaFoldDB" id="A0A5M3W5C1"/>
<dbReference type="Gene3D" id="3.30.420.40">
    <property type="match status" value="2"/>
</dbReference>
<dbReference type="RefSeq" id="WP_218034567.1">
    <property type="nucleotide sequence ID" value="NZ_BAAABN010000030.1"/>
</dbReference>
<dbReference type="InterPro" id="IPR036388">
    <property type="entry name" value="WH-like_DNA-bd_sf"/>
</dbReference>
<protein>
    <submittedName>
        <fullName evidence="2">Transcriptional regulator</fullName>
    </submittedName>
</protein>
<accession>A0A5M3W5C1</accession>
<keyword evidence="3" id="KW-1185">Reference proteome</keyword>
<dbReference type="InterPro" id="IPR043129">
    <property type="entry name" value="ATPase_NBD"/>
</dbReference>
<dbReference type="SUPFAM" id="SSF46785">
    <property type="entry name" value="Winged helix' DNA-binding domain"/>
    <property type="match status" value="1"/>
</dbReference>
<dbReference type="Gene3D" id="1.10.10.10">
    <property type="entry name" value="Winged helix-like DNA-binding domain superfamily/Winged helix DNA-binding domain"/>
    <property type="match status" value="1"/>
</dbReference>
<dbReference type="PANTHER" id="PTHR18964">
    <property type="entry name" value="ROK (REPRESSOR, ORF, KINASE) FAMILY"/>
    <property type="match status" value="1"/>
</dbReference>
<proteinExistence type="inferred from homology"/>
<dbReference type="EMBL" id="BLAD01000075">
    <property type="protein sequence ID" value="GES03984.1"/>
    <property type="molecule type" value="Genomic_DNA"/>
</dbReference>
<dbReference type="InterPro" id="IPR036390">
    <property type="entry name" value="WH_DNA-bd_sf"/>
</dbReference>
<organism evidence="2 3">
    <name type="scientific">Acrocarpospora corrugata</name>
    <dbReference type="NCBI Taxonomy" id="35763"/>
    <lineage>
        <taxon>Bacteria</taxon>
        <taxon>Bacillati</taxon>
        <taxon>Actinomycetota</taxon>
        <taxon>Actinomycetes</taxon>
        <taxon>Streptosporangiales</taxon>
        <taxon>Streptosporangiaceae</taxon>
        <taxon>Acrocarpospora</taxon>
    </lineage>
</organism>
<evidence type="ECO:0000256" key="1">
    <source>
        <dbReference type="ARBA" id="ARBA00006479"/>
    </source>
</evidence>
<dbReference type="CDD" id="cd24076">
    <property type="entry name" value="ASKHA_ATPase_ROK_BsXylR-like"/>
    <property type="match status" value="1"/>
</dbReference>
<dbReference type="Pfam" id="PF00480">
    <property type="entry name" value="ROK"/>
    <property type="match status" value="1"/>
</dbReference>
<gene>
    <name evidence="2" type="ORF">Acor_60500</name>
</gene>
<dbReference type="PANTHER" id="PTHR18964:SF149">
    <property type="entry name" value="BIFUNCTIONAL UDP-N-ACETYLGLUCOSAMINE 2-EPIMERASE_N-ACETYLMANNOSAMINE KINASE"/>
    <property type="match status" value="1"/>
</dbReference>
<dbReference type="Proteomes" id="UP000334990">
    <property type="component" value="Unassembled WGS sequence"/>
</dbReference>